<dbReference type="VEuPathDB" id="VectorBase:PPAI001027"/>
<dbReference type="VEuPathDB" id="VectorBase:PPAPM1_009448"/>
<sequence>MAHHSPGSLGTPDGPRYCSESCFSQSRRASFKRAKTCDWCRHVRHAVSYVDFQDGASQLQFCSDKCLNQYKMQIFCKETQAHLDMNPHLKEKGVGGSGNLITPELWLKNCRSRSVSPASERSRSGSPISVGTPSLSNMMNNNTPVSQKPCTLTTSAQDLRLHPISPIVQATTPEKTPSAPPQRPSSGFQHHPFLPPPPNLYPLRSPRLTPSFPPFSHPPNDSRALPFGPPPPPVTILVPYPIVLPLPLPIPIPIPLAHFAKLSQPTETATSTRGSEKPETSSTRQPDSDECSEQPLDFTKARTEEKEDDEPDPPEELKLPKLKITRLQTKRNLAKELESNRPLRKRKRVIDASSH</sequence>
<dbReference type="GO" id="GO:0048513">
    <property type="term" value="P:animal organ development"/>
    <property type="evidence" value="ECO:0007669"/>
    <property type="project" value="TreeGrafter"/>
</dbReference>
<feature type="region of interest" description="Disordered" evidence="1">
    <location>
        <begin position="265"/>
        <end position="355"/>
    </location>
</feature>
<protein>
    <submittedName>
        <fullName evidence="2">Uncharacterized protein</fullName>
    </submittedName>
</protein>
<dbReference type="GO" id="GO:0005634">
    <property type="term" value="C:nucleus"/>
    <property type="evidence" value="ECO:0007669"/>
    <property type="project" value="TreeGrafter"/>
</dbReference>
<dbReference type="PANTHER" id="PTHR23186:SF4">
    <property type="entry name" value="GH22790P"/>
    <property type="match status" value="1"/>
</dbReference>
<dbReference type="AlphaFoldDB" id="A0A1B0D103"/>
<name>A0A1B0D103_PHLPP</name>
<dbReference type="EnsemblMetazoa" id="PPAI001027-RA">
    <property type="protein sequence ID" value="PPAI001027-PA"/>
    <property type="gene ID" value="PPAI001027"/>
</dbReference>
<keyword evidence="3" id="KW-1185">Reference proteome</keyword>
<dbReference type="Proteomes" id="UP000092462">
    <property type="component" value="Unassembled WGS sequence"/>
</dbReference>
<evidence type="ECO:0000313" key="3">
    <source>
        <dbReference type="Proteomes" id="UP000092462"/>
    </source>
</evidence>
<dbReference type="PANTHER" id="PTHR23186">
    <property type="entry name" value="RETINOIC ACID-INDUCED PROTEIN 2"/>
    <property type="match status" value="1"/>
</dbReference>
<dbReference type="EMBL" id="AJVK01010148">
    <property type="status" value="NOT_ANNOTATED_CDS"/>
    <property type="molecule type" value="Genomic_DNA"/>
</dbReference>
<proteinExistence type="predicted"/>
<evidence type="ECO:0000313" key="2">
    <source>
        <dbReference type="EnsemblMetazoa" id="PPAI001027-PA"/>
    </source>
</evidence>
<organism evidence="2 3">
    <name type="scientific">Phlebotomus papatasi</name>
    <name type="common">Sandfly</name>
    <dbReference type="NCBI Taxonomy" id="29031"/>
    <lineage>
        <taxon>Eukaryota</taxon>
        <taxon>Metazoa</taxon>
        <taxon>Ecdysozoa</taxon>
        <taxon>Arthropoda</taxon>
        <taxon>Hexapoda</taxon>
        <taxon>Insecta</taxon>
        <taxon>Pterygota</taxon>
        <taxon>Neoptera</taxon>
        <taxon>Endopterygota</taxon>
        <taxon>Diptera</taxon>
        <taxon>Nematocera</taxon>
        <taxon>Psychodoidea</taxon>
        <taxon>Psychodidae</taxon>
        <taxon>Phlebotomus</taxon>
        <taxon>Phlebotomus</taxon>
    </lineage>
</organism>
<dbReference type="InterPro" id="IPR026092">
    <property type="entry name" value="RAI2/SOBP"/>
</dbReference>
<feature type="region of interest" description="Disordered" evidence="1">
    <location>
        <begin position="116"/>
        <end position="150"/>
    </location>
</feature>
<accession>A0A1B0D103</accession>
<feature type="region of interest" description="Disordered" evidence="1">
    <location>
        <begin position="170"/>
        <end position="227"/>
    </location>
</feature>
<reference evidence="2" key="1">
    <citation type="submission" date="2022-08" db="UniProtKB">
        <authorList>
            <consortium name="EnsemblMetazoa"/>
        </authorList>
    </citation>
    <scope>IDENTIFICATION</scope>
    <source>
        <strain evidence="2">Israel</strain>
    </source>
</reference>
<dbReference type="Pfam" id="PF15279">
    <property type="entry name" value="SOBP"/>
    <property type="match status" value="1"/>
</dbReference>
<evidence type="ECO:0000256" key="1">
    <source>
        <dbReference type="SAM" id="MobiDB-lite"/>
    </source>
</evidence>